<sequence>MPSLPLLLCSTPLAICNHKPVASSTMTITRQRATIKTQGRRQATAKERELIHLLANLGCSLSRYGFQHATKKGEIPPEERLRLAEWHYLRVQQIRRIERSLEPVATLKRVYFKSDLSPRRLKSLKLVWVEDDREKVKRINPELDDILTLALDRGDTLKQVFYILEVGDRLFSRTPQRGKVPLWVKEWEDSDYDINFFPPSFPDWAQIVDD</sequence>
<protein>
    <submittedName>
        <fullName evidence="1">Uncharacterized protein</fullName>
    </submittedName>
</protein>
<proteinExistence type="predicted"/>
<accession>A0AAU8JHJ3</accession>
<gene>
    <name evidence="1" type="ORF">ABWT76_001561</name>
</gene>
<dbReference type="EMBL" id="CP159837">
    <property type="protein sequence ID" value="XCM38699.1"/>
    <property type="molecule type" value="Genomic_DNA"/>
</dbReference>
<name>A0AAU8JHJ3_9CYAN</name>
<organism evidence="1">
    <name type="scientific">Planktothricoides raciborskii GIHE-MW2</name>
    <dbReference type="NCBI Taxonomy" id="2792601"/>
    <lineage>
        <taxon>Bacteria</taxon>
        <taxon>Bacillati</taxon>
        <taxon>Cyanobacteriota</taxon>
        <taxon>Cyanophyceae</taxon>
        <taxon>Oscillatoriophycideae</taxon>
        <taxon>Oscillatoriales</taxon>
        <taxon>Oscillatoriaceae</taxon>
        <taxon>Planktothricoides</taxon>
    </lineage>
</organism>
<dbReference type="RefSeq" id="WP_231636736.1">
    <property type="nucleotide sequence ID" value="NZ_CP159837.1"/>
</dbReference>
<reference evidence="1" key="1">
    <citation type="submission" date="2024-07" db="EMBL/GenBank/DDBJ databases">
        <authorList>
            <person name="Kim Y.J."/>
            <person name="Jeong J.Y."/>
        </authorList>
    </citation>
    <scope>NUCLEOTIDE SEQUENCE</scope>
    <source>
        <strain evidence="1">GIHE-MW2</strain>
    </source>
</reference>
<evidence type="ECO:0000313" key="1">
    <source>
        <dbReference type="EMBL" id="XCM38699.1"/>
    </source>
</evidence>
<dbReference type="AlphaFoldDB" id="A0AAU8JHJ3"/>